<dbReference type="eggNOG" id="COG0815">
    <property type="taxonomic scope" value="Bacteria"/>
</dbReference>
<dbReference type="PANTHER" id="PTHR38686">
    <property type="entry name" value="APOLIPOPROTEIN N-ACYLTRANSFERASE"/>
    <property type="match status" value="1"/>
</dbReference>
<feature type="transmembrane region" description="Helical" evidence="9">
    <location>
        <begin position="118"/>
        <end position="142"/>
    </location>
</feature>
<feature type="transmembrane region" description="Helical" evidence="9">
    <location>
        <begin position="239"/>
        <end position="258"/>
    </location>
</feature>
<accession>C1F561</accession>
<dbReference type="Proteomes" id="UP000002207">
    <property type="component" value="Chromosome"/>
</dbReference>
<gene>
    <name evidence="9 11" type="primary">lnt</name>
    <name evidence="11" type="ordered locus">ACP_3149</name>
</gene>
<evidence type="ECO:0000313" key="11">
    <source>
        <dbReference type="EMBL" id="ACO32883.1"/>
    </source>
</evidence>
<sequence>MATTLPETSSGTLAEPPAAAARLRGPAWSAQIALTLSTAILLDLCFPLAGPMRPWRGAIAFVALVPLLLAVLRERAAIQRRYLSRSFLVGYLGGIAWYVINSYWIYRTMHIYAGVPAAGAAGILVLYSLVLGLYFGLFAWILAVFRRRFGLVPALCLAPIAWPAVELLAYHLTRVPWDQLGYAQVDNFWLTRIAPWAGTYGIAAVLVTGNALFASAFLLSQQHRVPHTSRAPFAQSVAIKLLATAILFCGILQVGSWMQPAPQPTSATALLLQVNLGTTNVPRTQNNTWLADMTRFSAASHTACTPYYPGVYGLTHHKVIPNCANAPAHPTMIVWPEAPSPFVDEDPSFRADMGQLARSEDAGVIAGDIAQQYFLRNGKPASATYNSASVFAPNGQHIGRYDKIHLVPFGEYVPYRRLFFWASALVDQIGDFTHGWRRVVFREHGHIYGIFICYESIFSNEVRLFAKNGAQVFVNISDDAWYGDTSAPWQHLNMARMRAIENHRWLLLDTNNGLTCVIDPDGRVTQSIPRHIFGGLAARYGFESGTTFYTGHGDFFAFACSAFTLLALASAAFRRKSA</sequence>
<dbReference type="EMBL" id="CP001472">
    <property type="protein sequence ID" value="ACO32883.1"/>
    <property type="molecule type" value="Genomic_DNA"/>
</dbReference>
<dbReference type="KEGG" id="aca:ACP_3149"/>
<dbReference type="CDD" id="cd07571">
    <property type="entry name" value="ALP_N-acyl_transferase"/>
    <property type="match status" value="1"/>
</dbReference>
<dbReference type="HAMAP" id="MF_01148">
    <property type="entry name" value="Lnt"/>
    <property type="match status" value="1"/>
</dbReference>
<evidence type="ECO:0000256" key="8">
    <source>
        <dbReference type="ARBA" id="ARBA00023315"/>
    </source>
</evidence>
<dbReference type="RefSeq" id="WP_015898194.1">
    <property type="nucleotide sequence ID" value="NC_012483.1"/>
</dbReference>
<dbReference type="HOGENOM" id="CLU_019563_1_2_0"/>
<organism evidence="11 12">
    <name type="scientific">Acidobacterium capsulatum (strain ATCC 51196 / DSM 11244 / BCRC 80197 / JCM 7670 / NBRC 15755 / NCIMB 13165 / 161)</name>
    <dbReference type="NCBI Taxonomy" id="240015"/>
    <lineage>
        <taxon>Bacteria</taxon>
        <taxon>Pseudomonadati</taxon>
        <taxon>Acidobacteriota</taxon>
        <taxon>Terriglobia</taxon>
        <taxon>Terriglobales</taxon>
        <taxon>Acidobacteriaceae</taxon>
        <taxon>Acidobacterium</taxon>
    </lineage>
</organism>
<feature type="transmembrane region" description="Helical" evidence="9">
    <location>
        <begin position="149"/>
        <end position="173"/>
    </location>
</feature>
<proteinExistence type="inferred from homology"/>
<dbReference type="PROSITE" id="PS50263">
    <property type="entry name" value="CN_HYDROLASE"/>
    <property type="match status" value="1"/>
</dbReference>
<dbReference type="GO" id="GO:0042158">
    <property type="term" value="P:lipoprotein biosynthetic process"/>
    <property type="evidence" value="ECO:0007669"/>
    <property type="project" value="UniProtKB-UniRule"/>
</dbReference>
<dbReference type="GO" id="GO:0005886">
    <property type="term" value="C:plasma membrane"/>
    <property type="evidence" value="ECO:0007669"/>
    <property type="project" value="UniProtKB-SubCell"/>
</dbReference>
<keyword evidence="7 9" id="KW-0472">Membrane</keyword>
<feature type="transmembrane region" description="Helical" evidence="9">
    <location>
        <begin position="32"/>
        <end position="49"/>
    </location>
</feature>
<comment type="subcellular location">
    <subcellularLocation>
        <location evidence="9">Cell inner membrane</location>
        <topology evidence="9">Multi-pass membrane protein</topology>
    </subcellularLocation>
    <subcellularLocation>
        <location evidence="1">Cell membrane</location>
        <topology evidence="1">Multi-pass membrane protein</topology>
    </subcellularLocation>
</comment>
<protein>
    <recommendedName>
        <fullName evidence="9">Apolipoprotein N-acyltransferase</fullName>
        <shortName evidence="9">ALP N-acyltransferase</shortName>
        <ecNumber evidence="9">2.3.1.269</ecNumber>
    </recommendedName>
</protein>
<keyword evidence="6 9" id="KW-1133">Transmembrane helix</keyword>
<dbReference type="GO" id="GO:0016410">
    <property type="term" value="F:N-acyltransferase activity"/>
    <property type="evidence" value="ECO:0007669"/>
    <property type="project" value="UniProtKB-UniRule"/>
</dbReference>
<dbReference type="InterPro" id="IPR045378">
    <property type="entry name" value="LNT_N"/>
</dbReference>
<dbReference type="Pfam" id="PF00795">
    <property type="entry name" value="CN_hydrolase"/>
    <property type="match status" value="1"/>
</dbReference>
<dbReference type="FunCoup" id="C1F561">
    <property type="interactions" value="276"/>
</dbReference>
<evidence type="ECO:0000259" key="10">
    <source>
        <dbReference type="PROSITE" id="PS50263"/>
    </source>
</evidence>
<feature type="transmembrane region" description="Helical" evidence="9">
    <location>
        <begin position="555"/>
        <end position="573"/>
    </location>
</feature>
<evidence type="ECO:0000256" key="4">
    <source>
        <dbReference type="ARBA" id="ARBA00022679"/>
    </source>
</evidence>
<reference evidence="11 12" key="1">
    <citation type="journal article" date="2009" name="Appl. Environ. Microbiol.">
        <title>Three genomes from the phylum Acidobacteria provide insight into the lifestyles of these microorganisms in soils.</title>
        <authorList>
            <person name="Ward N.L."/>
            <person name="Challacombe J.F."/>
            <person name="Janssen P.H."/>
            <person name="Henrissat B."/>
            <person name="Coutinho P.M."/>
            <person name="Wu M."/>
            <person name="Xie G."/>
            <person name="Haft D.H."/>
            <person name="Sait M."/>
            <person name="Badger J."/>
            <person name="Barabote R.D."/>
            <person name="Bradley B."/>
            <person name="Brettin T.S."/>
            <person name="Brinkac L.M."/>
            <person name="Bruce D."/>
            <person name="Creasy T."/>
            <person name="Daugherty S.C."/>
            <person name="Davidsen T.M."/>
            <person name="DeBoy R.T."/>
            <person name="Detter J.C."/>
            <person name="Dodson R.J."/>
            <person name="Durkin A.S."/>
            <person name="Ganapathy A."/>
            <person name="Gwinn-Giglio M."/>
            <person name="Han C.S."/>
            <person name="Khouri H."/>
            <person name="Kiss H."/>
            <person name="Kothari S.P."/>
            <person name="Madupu R."/>
            <person name="Nelson K.E."/>
            <person name="Nelson W.C."/>
            <person name="Paulsen I."/>
            <person name="Penn K."/>
            <person name="Ren Q."/>
            <person name="Rosovitz M.J."/>
            <person name="Selengut J.D."/>
            <person name="Shrivastava S."/>
            <person name="Sullivan S.A."/>
            <person name="Tapia R."/>
            <person name="Thompson L.S."/>
            <person name="Watkins K.L."/>
            <person name="Yang Q."/>
            <person name="Yu C."/>
            <person name="Zafar N."/>
            <person name="Zhou L."/>
            <person name="Kuske C.R."/>
        </authorList>
    </citation>
    <scope>NUCLEOTIDE SEQUENCE [LARGE SCALE GENOMIC DNA]</scope>
    <source>
        <strain evidence="12">ATCC 51196 / DSM 11244 / BCRC 80197 / JCM 7670 / NBRC 15755 / NCIMB 13165 / 161</strain>
    </source>
</reference>
<feature type="transmembrane region" description="Helical" evidence="9">
    <location>
        <begin position="55"/>
        <end position="72"/>
    </location>
</feature>
<dbReference type="InterPro" id="IPR036526">
    <property type="entry name" value="C-N_Hydrolase_sf"/>
</dbReference>
<feature type="domain" description="CN hydrolase" evidence="10">
    <location>
        <begin position="272"/>
        <end position="555"/>
    </location>
</feature>
<keyword evidence="8 9" id="KW-0012">Acyltransferase</keyword>
<dbReference type="AlphaFoldDB" id="C1F561"/>
<dbReference type="NCBIfam" id="TIGR00546">
    <property type="entry name" value="lnt"/>
    <property type="match status" value="1"/>
</dbReference>
<keyword evidence="4 9" id="KW-0808">Transferase</keyword>
<keyword evidence="5 9" id="KW-0812">Transmembrane</keyword>
<evidence type="ECO:0000256" key="9">
    <source>
        <dbReference type="HAMAP-Rule" id="MF_01148"/>
    </source>
</evidence>
<evidence type="ECO:0000313" key="12">
    <source>
        <dbReference type="Proteomes" id="UP000002207"/>
    </source>
</evidence>
<dbReference type="PANTHER" id="PTHR38686:SF1">
    <property type="entry name" value="APOLIPOPROTEIN N-ACYLTRANSFERASE"/>
    <property type="match status" value="1"/>
</dbReference>
<name>C1F561_ACIC5</name>
<keyword evidence="11" id="KW-0449">Lipoprotein</keyword>
<evidence type="ECO:0000256" key="1">
    <source>
        <dbReference type="ARBA" id="ARBA00004651"/>
    </source>
</evidence>
<evidence type="ECO:0000256" key="5">
    <source>
        <dbReference type="ARBA" id="ARBA00022692"/>
    </source>
</evidence>
<keyword evidence="3 9" id="KW-1003">Cell membrane</keyword>
<evidence type="ECO:0000256" key="6">
    <source>
        <dbReference type="ARBA" id="ARBA00022989"/>
    </source>
</evidence>
<dbReference type="EC" id="2.3.1.269" evidence="9"/>
<comment type="similarity">
    <text evidence="2 9">Belongs to the CN hydrolase family. Apolipoprotein N-acyltransferase subfamily.</text>
</comment>
<keyword evidence="12" id="KW-1185">Reference proteome</keyword>
<comment type="catalytic activity">
    <reaction evidence="9">
        <text>N-terminal S-1,2-diacyl-sn-glyceryl-L-cysteinyl-[lipoprotein] + a glycerophospholipid = N-acyl-S-1,2-diacyl-sn-glyceryl-L-cysteinyl-[lipoprotein] + a 2-acyl-sn-glycero-3-phospholipid + H(+)</text>
        <dbReference type="Rhea" id="RHEA:48228"/>
        <dbReference type="Rhea" id="RHEA-COMP:14681"/>
        <dbReference type="Rhea" id="RHEA-COMP:14684"/>
        <dbReference type="ChEBI" id="CHEBI:15378"/>
        <dbReference type="ChEBI" id="CHEBI:136912"/>
        <dbReference type="ChEBI" id="CHEBI:140656"/>
        <dbReference type="ChEBI" id="CHEBI:140657"/>
        <dbReference type="ChEBI" id="CHEBI:140660"/>
        <dbReference type="EC" id="2.3.1.269"/>
    </reaction>
</comment>
<dbReference type="OrthoDB" id="9811121at2"/>
<dbReference type="Gene3D" id="3.60.110.10">
    <property type="entry name" value="Carbon-nitrogen hydrolase"/>
    <property type="match status" value="1"/>
</dbReference>
<dbReference type="STRING" id="240015.ACP_3149"/>
<dbReference type="SUPFAM" id="SSF56317">
    <property type="entry name" value="Carbon-nitrogen hydrolase"/>
    <property type="match status" value="1"/>
</dbReference>
<comment type="pathway">
    <text evidence="9">Protein modification; lipoprotein biosynthesis (N-acyl transfer).</text>
</comment>
<feature type="transmembrane region" description="Helical" evidence="9">
    <location>
        <begin position="193"/>
        <end position="219"/>
    </location>
</feature>
<dbReference type="InterPro" id="IPR004563">
    <property type="entry name" value="Apolipo_AcylTrfase"/>
</dbReference>
<keyword evidence="9" id="KW-0997">Cell inner membrane</keyword>
<feature type="transmembrane region" description="Helical" evidence="9">
    <location>
        <begin position="84"/>
        <end position="106"/>
    </location>
</feature>
<dbReference type="Pfam" id="PF20154">
    <property type="entry name" value="LNT_N"/>
    <property type="match status" value="1"/>
</dbReference>
<dbReference type="UniPathway" id="UPA00666"/>
<comment type="function">
    <text evidence="9">Catalyzes the phospholipid dependent N-acylation of the N-terminal cysteine of apolipoprotein, the last step in lipoprotein maturation.</text>
</comment>
<dbReference type="InterPro" id="IPR003010">
    <property type="entry name" value="C-N_Hydrolase"/>
</dbReference>
<evidence type="ECO:0000256" key="3">
    <source>
        <dbReference type="ARBA" id="ARBA00022475"/>
    </source>
</evidence>
<evidence type="ECO:0000256" key="2">
    <source>
        <dbReference type="ARBA" id="ARBA00010065"/>
    </source>
</evidence>
<dbReference type="InParanoid" id="C1F561"/>
<evidence type="ECO:0000256" key="7">
    <source>
        <dbReference type="ARBA" id="ARBA00023136"/>
    </source>
</evidence>